<protein>
    <recommendedName>
        <fullName evidence="9">G protein-coupled receptor</fullName>
    </recommendedName>
</protein>
<comment type="similarity">
    <text evidence="2">Belongs to the nematode receptor-like protein srd family.</text>
</comment>
<dbReference type="PANTHER" id="PTHR22945:SF40">
    <property type="entry name" value="SERPENTINE RECEPTOR, CLASS D (DELTA)-RELATED"/>
    <property type="match status" value="1"/>
</dbReference>
<keyword evidence="8" id="KW-1185">Reference proteome</keyword>
<evidence type="ECO:0000313" key="8">
    <source>
        <dbReference type="Proteomes" id="UP001432027"/>
    </source>
</evidence>
<name>A0AAV5TIA8_9BILA</name>
<dbReference type="PANTHER" id="PTHR22945">
    <property type="entry name" value="SERPENTINE RECEPTOR, CLASS D DELTA"/>
    <property type="match status" value="1"/>
</dbReference>
<keyword evidence="4 6" id="KW-1133">Transmembrane helix</keyword>
<evidence type="ECO:0000256" key="5">
    <source>
        <dbReference type="ARBA" id="ARBA00023136"/>
    </source>
</evidence>
<dbReference type="EMBL" id="BTSX01000004">
    <property type="protein sequence ID" value="GMS94062.1"/>
    <property type="molecule type" value="Genomic_DNA"/>
</dbReference>
<feature type="transmembrane region" description="Helical" evidence="6">
    <location>
        <begin position="111"/>
        <end position="131"/>
    </location>
</feature>
<dbReference type="GO" id="GO:0016020">
    <property type="term" value="C:membrane"/>
    <property type="evidence" value="ECO:0007669"/>
    <property type="project" value="UniProtKB-SubCell"/>
</dbReference>
<feature type="transmembrane region" description="Helical" evidence="6">
    <location>
        <begin position="143"/>
        <end position="162"/>
    </location>
</feature>
<organism evidence="7 8">
    <name type="scientific">Pristionchus entomophagus</name>
    <dbReference type="NCBI Taxonomy" id="358040"/>
    <lineage>
        <taxon>Eukaryota</taxon>
        <taxon>Metazoa</taxon>
        <taxon>Ecdysozoa</taxon>
        <taxon>Nematoda</taxon>
        <taxon>Chromadorea</taxon>
        <taxon>Rhabditida</taxon>
        <taxon>Rhabditina</taxon>
        <taxon>Diplogasteromorpha</taxon>
        <taxon>Diplogasteroidea</taxon>
        <taxon>Neodiplogasteridae</taxon>
        <taxon>Pristionchus</taxon>
    </lineage>
</organism>
<comment type="caution">
    <text evidence="7">The sequence shown here is derived from an EMBL/GenBank/DDBJ whole genome shotgun (WGS) entry which is preliminary data.</text>
</comment>
<dbReference type="Pfam" id="PF10317">
    <property type="entry name" value="7TM_GPCR_Srd"/>
    <property type="match status" value="1"/>
</dbReference>
<dbReference type="InterPro" id="IPR019421">
    <property type="entry name" value="7TM_GPCR_serpentine_rcpt_Srd"/>
</dbReference>
<feature type="non-terminal residue" evidence="7">
    <location>
        <position position="1"/>
    </location>
</feature>
<evidence type="ECO:0008006" key="9">
    <source>
        <dbReference type="Google" id="ProtNLM"/>
    </source>
</evidence>
<accession>A0AAV5TIA8</accession>
<reference evidence="7" key="1">
    <citation type="submission" date="2023-10" db="EMBL/GenBank/DDBJ databases">
        <title>Genome assembly of Pristionchus species.</title>
        <authorList>
            <person name="Yoshida K."/>
            <person name="Sommer R.J."/>
        </authorList>
    </citation>
    <scope>NUCLEOTIDE SEQUENCE</scope>
    <source>
        <strain evidence="7">RS0144</strain>
    </source>
</reference>
<gene>
    <name evidence="7" type="ORF">PENTCL1PPCAC_16237</name>
</gene>
<feature type="transmembrane region" description="Helical" evidence="6">
    <location>
        <begin position="53"/>
        <end position="75"/>
    </location>
</feature>
<keyword evidence="5 6" id="KW-0472">Membrane</keyword>
<evidence type="ECO:0000256" key="4">
    <source>
        <dbReference type="ARBA" id="ARBA00022989"/>
    </source>
</evidence>
<evidence type="ECO:0000256" key="3">
    <source>
        <dbReference type="ARBA" id="ARBA00022692"/>
    </source>
</evidence>
<comment type="subcellular location">
    <subcellularLocation>
        <location evidence="1">Membrane</location>
        <topology evidence="1">Multi-pass membrane protein</topology>
    </subcellularLocation>
</comment>
<feature type="transmembrane region" description="Helical" evidence="6">
    <location>
        <begin position="20"/>
        <end position="41"/>
    </location>
</feature>
<keyword evidence="3 6" id="KW-0812">Transmembrane</keyword>
<evidence type="ECO:0000256" key="6">
    <source>
        <dbReference type="SAM" id="Phobius"/>
    </source>
</evidence>
<evidence type="ECO:0000313" key="7">
    <source>
        <dbReference type="EMBL" id="GMS94062.1"/>
    </source>
</evidence>
<dbReference type="InterPro" id="IPR050920">
    <property type="entry name" value="Nematode_rcpt-like_delta"/>
</dbReference>
<proteinExistence type="inferred from homology"/>
<evidence type="ECO:0000256" key="2">
    <source>
        <dbReference type="ARBA" id="ARBA00009166"/>
    </source>
</evidence>
<dbReference type="AlphaFoldDB" id="A0AAV5TIA8"/>
<evidence type="ECO:0000256" key="1">
    <source>
        <dbReference type="ARBA" id="ARBA00004141"/>
    </source>
</evidence>
<dbReference type="Proteomes" id="UP001432027">
    <property type="component" value="Unassembled WGS sequence"/>
</dbReference>
<sequence>TLKKTAKVMLTIYDKIQFGVTSSLNTSAIVANVLLIAAIALRTPKQLRSYSVFLLNNAIIDIASATASAMGVVRLRVIQDHEGSMIFVFLGPCSLIREEFCHLCHALHINLVQQSTILLLLSFAFRLYIIGSNFPSRPAISSVRFALICATTLLPMTIIYWMNVLHFCIRFI</sequence>